<evidence type="ECO:0000256" key="2">
    <source>
        <dbReference type="ARBA" id="ARBA00004496"/>
    </source>
</evidence>
<dbReference type="InterPro" id="IPR036028">
    <property type="entry name" value="SH3-like_dom_sf"/>
</dbReference>
<dbReference type="InterPro" id="IPR039688">
    <property type="entry name" value="STAC1/2/3"/>
</dbReference>
<accession>A0AAV2LCS6</accession>
<keyword evidence="9" id="KW-1185">Reference proteome</keyword>
<keyword evidence="7" id="KW-0472">Membrane</keyword>
<keyword evidence="5" id="KW-0677">Repeat</keyword>
<keyword evidence="6" id="KW-0479">Metal-binding</keyword>
<keyword evidence="6" id="KW-0863">Zinc-finger</keyword>
<gene>
    <name evidence="8" type="ORF">KC01_LOCUS28293</name>
</gene>
<evidence type="ECO:0000256" key="7">
    <source>
        <dbReference type="ARBA" id="ARBA00023136"/>
    </source>
</evidence>
<dbReference type="GO" id="GO:0008270">
    <property type="term" value="F:zinc ion binding"/>
    <property type="evidence" value="ECO:0007669"/>
    <property type="project" value="UniProtKB-KW"/>
</dbReference>
<evidence type="ECO:0000256" key="4">
    <source>
        <dbReference type="ARBA" id="ARBA00022490"/>
    </source>
</evidence>
<keyword evidence="6" id="KW-0862">Zinc</keyword>
<dbReference type="PANTHER" id="PTHR15135:SF5">
    <property type="entry name" value="SH3 AND CYSTEINE-RICH DOMAIN-CONTAINING PROTEIN 2"/>
    <property type="match status" value="1"/>
</dbReference>
<dbReference type="GO" id="GO:0005737">
    <property type="term" value="C:cytoplasm"/>
    <property type="evidence" value="ECO:0007669"/>
    <property type="project" value="UniProtKB-SubCell"/>
</dbReference>
<keyword evidence="4" id="KW-0963">Cytoplasm</keyword>
<dbReference type="GO" id="GO:0003009">
    <property type="term" value="P:skeletal muscle contraction"/>
    <property type="evidence" value="ECO:0007669"/>
    <property type="project" value="TreeGrafter"/>
</dbReference>
<comment type="subcellular location">
    <subcellularLocation>
        <location evidence="1">Cell membrane</location>
    </subcellularLocation>
    <subcellularLocation>
        <location evidence="2">Cytoplasm</location>
    </subcellularLocation>
</comment>
<sequence length="71" mass="8137">MRRELSLHLSGKIRDKVGFFPANFVQRVRPGERVWKVNAGFHGNRDHGQMSVKEAQVTRPPSTFYSISLIV</sequence>
<proteinExistence type="predicted"/>
<evidence type="ECO:0000256" key="6">
    <source>
        <dbReference type="ARBA" id="ARBA00022771"/>
    </source>
</evidence>
<dbReference type="EMBL" id="OZ035845">
    <property type="protein sequence ID" value="CAL1600167.1"/>
    <property type="molecule type" value="Genomic_DNA"/>
</dbReference>
<reference evidence="8 9" key="1">
    <citation type="submission" date="2024-04" db="EMBL/GenBank/DDBJ databases">
        <authorList>
            <person name="Waldvogel A.-M."/>
            <person name="Schoenle A."/>
        </authorList>
    </citation>
    <scope>NUCLEOTIDE SEQUENCE [LARGE SCALE GENOMIC DNA]</scope>
</reference>
<evidence type="ECO:0000313" key="8">
    <source>
        <dbReference type="EMBL" id="CAL1600167.1"/>
    </source>
</evidence>
<dbReference type="AlphaFoldDB" id="A0AAV2LCS6"/>
<dbReference type="SUPFAM" id="SSF50044">
    <property type="entry name" value="SH3-domain"/>
    <property type="match status" value="1"/>
</dbReference>
<dbReference type="PANTHER" id="PTHR15135">
    <property type="entry name" value="STAC"/>
    <property type="match status" value="1"/>
</dbReference>
<evidence type="ECO:0000256" key="3">
    <source>
        <dbReference type="ARBA" id="ARBA00022475"/>
    </source>
</evidence>
<name>A0AAV2LCS6_KNICA</name>
<protein>
    <submittedName>
        <fullName evidence="8">Uncharacterized protein</fullName>
    </submittedName>
</protein>
<dbReference type="GO" id="GO:0005886">
    <property type="term" value="C:plasma membrane"/>
    <property type="evidence" value="ECO:0007669"/>
    <property type="project" value="UniProtKB-SubCell"/>
</dbReference>
<evidence type="ECO:0000313" key="9">
    <source>
        <dbReference type="Proteomes" id="UP001497482"/>
    </source>
</evidence>
<organism evidence="8 9">
    <name type="scientific">Knipowitschia caucasica</name>
    <name type="common">Caucasian dwarf goby</name>
    <name type="synonym">Pomatoschistus caucasicus</name>
    <dbReference type="NCBI Taxonomy" id="637954"/>
    <lineage>
        <taxon>Eukaryota</taxon>
        <taxon>Metazoa</taxon>
        <taxon>Chordata</taxon>
        <taxon>Craniata</taxon>
        <taxon>Vertebrata</taxon>
        <taxon>Euteleostomi</taxon>
        <taxon>Actinopterygii</taxon>
        <taxon>Neopterygii</taxon>
        <taxon>Teleostei</taxon>
        <taxon>Neoteleostei</taxon>
        <taxon>Acanthomorphata</taxon>
        <taxon>Gobiaria</taxon>
        <taxon>Gobiiformes</taxon>
        <taxon>Gobioidei</taxon>
        <taxon>Gobiidae</taxon>
        <taxon>Gobiinae</taxon>
        <taxon>Knipowitschia</taxon>
    </lineage>
</organism>
<evidence type="ECO:0000256" key="5">
    <source>
        <dbReference type="ARBA" id="ARBA00022737"/>
    </source>
</evidence>
<evidence type="ECO:0000256" key="1">
    <source>
        <dbReference type="ARBA" id="ARBA00004236"/>
    </source>
</evidence>
<dbReference type="Proteomes" id="UP001497482">
    <property type="component" value="Chromosome 23"/>
</dbReference>
<keyword evidence="3" id="KW-1003">Cell membrane</keyword>
<dbReference type="GO" id="GO:1903078">
    <property type="term" value="P:positive regulation of protein localization to plasma membrane"/>
    <property type="evidence" value="ECO:0007669"/>
    <property type="project" value="TreeGrafter"/>
</dbReference>